<dbReference type="Proteomes" id="UP000248745">
    <property type="component" value="Unassembled WGS sequence"/>
</dbReference>
<reference evidence="2 3" key="1">
    <citation type="submission" date="2018-06" db="EMBL/GenBank/DDBJ databases">
        <title>Mucibacter soli gen. nov., sp. nov., a new member of the family Chitinophagaceae producing mucin.</title>
        <authorList>
            <person name="Kim M.-K."/>
            <person name="Park S."/>
            <person name="Kim T.-S."/>
            <person name="Joung Y."/>
            <person name="Han J.-H."/>
            <person name="Kim S.B."/>
        </authorList>
    </citation>
    <scope>NUCLEOTIDE SEQUENCE [LARGE SCALE GENOMIC DNA]</scope>
    <source>
        <strain evidence="2 3">R1-15</strain>
    </source>
</reference>
<dbReference type="AlphaFoldDB" id="A0A2W2BXH5"/>
<dbReference type="InterPro" id="IPR025309">
    <property type="entry name" value="KTSC_dom"/>
</dbReference>
<protein>
    <submittedName>
        <fullName evidence="2">Molecular chaperone DnaJ</fullName>
    </submittedName>
</protein>
<dbReference type="InterPro" id="IPR036869">
    <property type="entry name" value="J_dom_sf"/>
</dbReference>
<feature type="domain" description="J" evidence="1">
    <location>
        <begin position="6"/>
        <end position="78"/>
    </location>
</feature>
<dbReference type="Gene3D" id="1.10.287.110">
    <property type="entry name" value="DnaJ domain"/>
    <property type="match status" value="1"/>
</dbReference>
<dbReference type="Pfam" id="PF13619">
    <property type="entry name" value="KTSC"/>
    <property type="match status" value="1"/>
</dbReference>
<dbReference type="SUPFAM" id="SSF46565">
    <property type="entry name" value="Chaperone J-domain"/>
    <property type="match status" value="1"/>
</dbReference>
<comment type="caution">
    <text evidence="2">The sequence shown here is derived from an EMBL/GenBank/DDBJ whole genome shotgun (WGS) entry which is preliminary data.</text>
</comment>
<dbReference type="CDD" id="cd06257">
    <property type="entry name" value="DnaJ"/>
    <property type="match status" value="1"/>
</dbReference>
<dbReference type="SMART" id="SM00271">
    <property type="entry name" value="DnaJ"/>
    <property type="match status" value="1"/>
</dbReference>
<evidence type="ECO:0000313" key="2">
    <source>
        <dbReference type="EMBL" id="PZF72563.1"/>
    </source>
</evidence>
<dbReference type="RefSeq" id="WP_110999154.1">
    <property type="nucleotide sequence ID" value="NZ_QKTW01000017.1"/>
</dbReference>
<proteinExistence type="predicted"/>
<sequence>MKRIIAHRKLLGVDKTADLKELKSVYRNMMKEFHPDRFINDEDGKLVAEEKSKQVIEAYHFLVSIAPETIEAALPEYTATVTNSQILHFSYEKRILQLNFVDGSSYEYFGVPENLYAKLRNSDIPARFCRRHIYHEFVYRKVAKAMEA</sequence>
<name>A0A2W2BXH5_9BACT</name>
<dbReference type="OrthoDB" id="665715at2"/>
<dbReference type="PRINTS" id="PR00625">
    <property type="entry name" value="JDOMAIN"/>
</dbReference>
<dbReference type="Pfam" id="PF00226">
    <property type="entry name" value="DnaJ"/>
    <property type="match status" value="1"/>
</dbReference>
<keyword evidence="3" id="KW-1185">Reference proteome</keyword>
<dbReference type="EMBL" id="QKTW01000017">
    <property type="protein sequence ID" value="PZF72563.1"/>
    <property type="molecule type" value="Genomic_DNA"/>
</dbReference>
<accession>A0A2W2BXH5</accession>
<gene>
    <name evidence="2" type="ORF">DN068_11910</name>
</gene>
<organism evidence="2 3">
    <name type="scientific">Taibaiella soli</name>
    <dbReference type="NCBI Taxonomy" id="1649169"/>
    <lineage>
        <taxon>Bacteria</taxon>
        <taxon>Pseudomonadati</taxon>
        <taxon>Bacteroidota</taxon>
        <taxon>Chitinophagia</taxon>
        <taxon>Chitinophagales</taxon>
        <taxon>Chitinophagaceae</taxon>
        <taxon>Taibaiella</taxon>
    </lineage>
</organism>
<evidence type="ECO:0000313" key="3">
    <source>
        <dbReference type="Proteomes" id="UP000248745"/>
    </source>
</evidence>
<dbReference type="InterPro" id="IPR001623">
    <property type="entry name" value="DnaJ_domain"/>
</dbReference>
<evidence type="ECO:0000259" key="1">
    <source>
        <dbReference type="PROSITE" id="PS50076"/>
    </source>
</evidence>
<dbReference type="PROSITE" id="PS50076">
    <property type="entry name" value="DNAJ_2"/>
    <property type="match status" value="1"/>
</dbReference>